<keyword evidence="5" id="KW-1185">Reference proteome</keyword>
<dbReference type="OMA" id="WREDHYL"/>
<dbReference type="InParanoid" id="A0A1X7V3L9"/>
<reference evidence="4" key="2">
    <citation type="submission" date="2017-05" db="UniProtKB">
        <authorList>
            <consortium name="EnsemblMetazoa"/>
        </authorList>
    </citation>
    <scope>IDENTIFICATION</scope>
</reference>
<dbReference type="InterPro" id="IPR000668">
    <property type="entry name" value="Peptidase_C1A_C"/>
</dbReference>
<dbReference type="KEGG" id="aqu:100638168"/>
<keyword evidence="2" id="KW-0732">Signal</keyword>
<evidence type="ECO:0000313" key="5">
    <source>
        <dbReference type="Proteomes" id="UP000007879"/>
    </source>
</evidence>
<evidence type="ECO:0000256" key="2">
    <source>
        <dbReference type="SAM" id="SignalP"/>
    </source>
</evidence>
<feature type="chain" id="PRO_5018711978" description="Peptidase C1A papain C-terminal domain-containing protein" evidence="2">
    <location>
        <begin position="18"/>
        <end position="285"/>
    </location>
</feature>
<evidence type="ECO:0000256" key="1">
    <source>
        <dbReference type="ARBA" id="ARBA00008455"/>
    </source>
</evidence>
<name>A0A1X7V3L9_AMPQE</name>
<protein>
    <recommendedName>
        <fullName evidence="3">Peptidase C1A papain C-terminal domain-containing protein</fullName>
    </recommendedName>
</protein>
<dbReference type="Pfam" id="PF00112">
    <property type="entry name" value="Peptidase_C1"/>
    <property type="match status" value="1"/>
</dbReference>
<dbReference type="GO" id="GO:0006508">
    <property type="term" value="P:proteolysis"/>
    <property type="evidence" value="ECO:0007669"/>
    <property type="project" value="InterPro"/>
</dbReference>
<dbReference type="PRINTS" id="PR00705">
    <property type="entry name" value="PAPAIN"/>
</dbReference>
<dbReference type="eggNOG" id="KOG1543">
    <property type="taxonomic scope" value="Eukaryota"/>
</dbReference>
<dbReference type="Proteomes" id="UP000007879">
    <property type="component" value="Unassembled WGS sequence"/>
</dbReference>
<organism evidence="4">
    <name type="scientific">Amphimedon queenslandica</name>
    <name type="common">Sponge</name>
    <dbReference type="NCBI Taxonomy" id="400682"/>
    <lineage>
        <taxon>Eukaryota</taxon>
        <taxon>Metazoa</taxon>
        <taxon>Porifera</taxon>
        <taxon>Demospongiae</taxon>
        <taxon>Heteroscleromorpha</taxon>
        <taxon>Haplosclerida</taxon>
        <taxon>Niphatidae</taxon>
        <taxon>Amphimedon</taxon>
    </lineage>
</organism>
<dbReference type="SUPFAM" id="SSF54001">
    <property type="entry name" value="Cysteine proteinases"/>
    <property type="match status" value="1"/>
</dbReference>
<dbReference type="STRING" id="400682.A0A1X7V3L9"/>
<dbReference type="SMART" id="SM00645">
    <property type="entry name" value="Pept_C1"/>
    <property type="match status" value="1"/>
</dbReference>
<dbReference type="EnsemblMetazoa" id="Aqu2.1.34855_001">
    <property type="protein sequence ID" value="Aqu2.1.34855_001"/>
    <property type="gene ID" value="Aqu2.1.34855"/>
</dbReference>
<gene>
    <name evidence="4" type="primary">100638168</name>
</gene>
<reference evidence="5" key="1">
    <citation type="journal article" date="2010" name="Nature">
        <title>The Amphimedon queenslandica genome and the evolution of animal complexity.</title>
        <authorList>
            <person name="Srivastava M."/>
            <person name="Simakov O."/>
            <person name="Chapman J."/>
            <person name="Fahey B."/>
            <person name="Gauthier M.E."/>
            <person name="Mitros T."/>
            <person name="Richards G.S."/>
            <person name="Conaco C."/>
            <person name="Dacre M."/>
            <person name="Hellsten U."/>
            <person name="Larroux C."/>
            <person name="Putnam N.H."/>
            <person name="Stanke M."/>
            <person name="Adamska M."/>
            <person name="Darling A."/>
            <person name="Degnan S.M."/>
            <person name="Oakley T.H."/>
            <person name="Plachetzki D.C."/>
            <person name="Zhai Y."/>
            <person name="Adamski M."/>
            <person name="Calcino A."/>
            <person name="Cummins S.F."/>
            <person name="Goodstein D.M."/>
            <person name="Harris C."/>
            <person name="Jackson D.J."/>
            <person name="Leys S.P."/>
            <person name="Shu S."/>
            <person name="Woodcroft B.J."/>
            <person name="Vervoort M."/>
            <person name="Kosik K.S."/>
            <person name="Manning G."/>
            <person name="Degnan B.M."/>
            <person name="Rokhsar D.S."/>
        </authorList>
    </citation>
    <scope>NUCLEOTIDE SEQUENCE [LARGE SCALE GENOMIC DNA]</scope>
</reference>
<evidence type="ECO:0000313" key="4">
    <source>
        <dbReference type="EnsemblMetazoa" id="Aqu2.1.34855_001"/>
    </source>
</evidence>
<evidence type="ECO:0000259" key="3">
    <source>
        <dbReference type="SMART" id="SM00645"/>
    </source>
</evidence>
<dbReference type="OrthoDB" id="190265at2759"/>
<feature type="signal peptide" evidence="2">
    <location>
        <begin position="1"/>
        <end position="17"/>
    </location>
</feature>
<dbReference type="InterPro" id="IPR038765">
    <property type="entry name" value="Papain-like_cys_pep_sf"/>
</dbReference>
<dbReference type="AlphaFoldDB" id="A0A1X7V3L9"/>
<sequence>MSLFLLISLLFFSPSQGIGWYKEAPHPWPSVVKSPLPQMKPESLPSSFSWREDHYLSPPTNQFLPNPCGGCWAHASAGALTDRFILKTGVIIPHLSMQALLDCGREEGFVEMGSCEGGSDILAYDFIYNNGITDSTCSPYMGVVFTNWAEGTKCTQRMCRQCDTFGNCHFVNGTLYHISEYGNVTGEIEMMTEMYARGPIACSVYAHTDNFLKYTGGVITDDTPYNVTTHVISLIGWGTENGVNYWIGRNSFGTEWGEGGWFKIERGKNTLNIERHPCAWAVPKV</sequence>
<accession>A0A1X7V3L9</accession>
<dbReference type="EnsemblMetazoa" id="XM_003385672.3">
    <property type="protein sequence ID" value="XP_003385720.1"/>
    <property type="gene ID" value="LOC100638168"/>
</dbReference>
<dbReference type="InterPro" id="IPR013128">
    <property type="entry name" value="Peptidase_C1A"/>
</dbReference>
<proteinExistence type="inferred from homology"/>
<dbReference type="Gene3D" id="3.90.70.10">
    <property type="entry name" value="Cysteine proteinases"/>
    <property type="match status" value="1"/>
</dbReference>
<feature type="domain" description="Peptidase C1A papain C-terminal" evidence="3">
    <location>
        <begin position="44"/>
        <end position="281"/>
    </location>
</feature>
<dbReference type="PANTHER" id="PTHR12411">
    <property type="entry name" value="CYSTEINE PROTEASE FAMILY C1-RELATED"/>
    <property type="match status" value="1"/>
</dbReference>
<comment type="similarity">
    <text evidence="1">Belongs to the peptidase C1 family.</text>
</comment>
<dbReference type="GO" id="GO:0008234">
    <property type="term" value="F:cysteine-type peptidase activity"/>
    <property type="evidence" value="ECO:0007669"/>
    <property type="project" value="InterPro"/>
</dbReference>